<protein>
    <submittedName>
        <fullName evidence="1">DNA glycosylase</fullName>
    </submittedName>
</protein>
<dbReference type="Proteomes" id="UP000814128">
    <property type="component" value="Unassembled WGS sequence"/>
</dbReference>
<dbReference type="EMBL" id="MU273592">
    <property type="protein sequence ID" value="KAI0031131.1"/>
    <property type="molecule type" value="Genomic_DNA"/>
</dbReference>
<keyword evidence="2" id="KW-1185">Reference proteome</keyword>
<reference evidence="1" key="1">
    <citation type="submission" date="2021-02" db="EMBL/GenBank/DDBJ databases">
        <authorList>
            <consortium name="DOE Joint Genome Institute"/>
            <person name="Ahrendt S."/>
            <person name="Looney B.P."/>
            <person name="Miyauchi S."/>
            <person name="Morin E."/>
            <person name="Drula E."/>
            <person name="Courty P.E."/>
            <person name="Chicoki N."/>
            <person name="Fauchery L."/>
            <person name="Kohler A."/>
            <person name="Kuo A."/>
            <person name="Labutti K."/>
            <person name="Pangilinan J."/>
            <person name="Lipzen A."/>
            <person name="Riley R."/>
            <person name="Andreopoulos W."/>
            <person name="He G."/>
            <person name="Johnson J."/>
            <person name="Barry K.W."/>
            <person name="Grigoriev I.V."/>
            <person name="Nagy L."/>
            <person name="Hibbett D."/>
            <person name="Henrissat B."/>
            <person name="Matheny P.B."/>
            <person name="Labbe J."/>
            <person name="Martin F."/>
        </authorList>
    </citation>
    <scope>NUCLEOTIDE SEQUENCE</scope>
    <source>
        <strain evidence="1">EC-137</strain>
    </source>
</reference>
<gene>
    <name evidence="1" type="ORF">K488DRAFT_52736</name>
</gene>
<accession>A0ACB8QIJ2</accession>
<organism evidence="1 2">
    <name type="scientific">Vararia minispora EC-137</name>
    <dbReference type="NCBI Taxonomy" id="1314806"/>
    <lineage>
        <taxon>Eukaryota</taxon>
        <taxon>Fungi</taxon>
        <taxon>Dikarya</taxon>
        <taxon>Basidiomycota</taxon>
        <taxon>Agaricomycotina</taxon>
        <taxon>Agaricomycetes</taxon>
        <taxon>Russulales</taxon>
        <taxon>Lachnocladiaceae</taxon>
        <taxon>Vararia</taxon>
    </lineage>
</organism>
<sequence>TDPWKVLVAVMLLNKTAGRVAIPIFFDVMDRWPTAQAMAEADVDEVFDCIKCLGLGNQRAKRLVELSRMYLDHPPVPFQGLECKNIRDFSPISHLPGSGQYAIDSYRIYCGGEDEWRDVRPKDKELIRYLKWRWALEGLHWTPEEGVIGSAEPSYLDGLVEQLILFDPYKGL</sequence>
<proteinExistence type="predicted"/>
<comment type="caution">
    <text evidence="1">The sequence shown here is derived from an EMBL/GenBank/DDBJ whole genome shotgun (WGS) entry which is preliminary data.</text>
</comment>
<feature type="non-terminal residue" evidence="1">
    <location>
        <position position="1"/>
    </location>
</feature>
<evidence type="ECO:0000313" key="1">
    <source>
        <dbReference type="EMBL" id="KAI0031131.1"/>
    </source>
</evidence>
<reference evidence="1" key="2">
    <citation type="journal article" date="2022" name="New Phytol.">
        <title>Evolutionary transition to the ectomycorrhizal habit in the genomes of a hyperdiverse lineage of mushroom-forming fungi.</title>
        <authorList>
            <person name="Looney B."/>
            <person name="Miyauchi S."/>
            <person name="Morin E."/>
            <person name="Drula E."/>
            <person name="Courty P.E."/>
            <person name="Kohler A."/>
            <person name="Kuo A."/>
            <person name="LaButti K."/>
            <person name="Pangilinan J."/>
            <person name="Lipzen A."/>
            <person name="Riley R."/>
            <person name="Andreopoulos W."/>
            <person name="He G."/>
            <person name="Johnson J."/>
            <person name="Nolan M."/>
            <person name="Tritt A."/>
            <person name="Barry K.W."/>
            <person name="Grigoriev I.V."/>
            <person name="Nagy L.G."/>
            <person name="Hibbett D."/>
            <person name="Henrissat B."/>
            <person name="Matheny P.B."/>
            <person name="Labbe J."/>
            <person name="Martin F.M."/>
        </authorList>
    </citation>
    <scope>NUCLEOTIDE SEQUENCE</scope>
    <source>
        <strain evidence="1">EC-137</strain>
    </source>
</reference>
<name>A0ACB8QIJ2_9AGAM</name>
<evidence type="ECO:0000313" key="2">
    <source>
        <dbReference type="Proteomes" id="UP000814128"/>
    </source>
</evidence>